<keyword evidence="4" id="KW-1185">Reference proteome</keyword>
<dbReference type="Proteomes" id="UP000030980">
    <property type="component" value="Unassembled WGS sequence"/>
</dbReference>
<dbReference type="Gene3D" id="1.20.1260.10">
    <property type="match status" value="1"/>
</dbReference>
<dbReference type="Pfam" id="PF13628">
    <property type="entry name" value="DUF4142"/>
    <property type="match status" value="1"/>
</dbReference>
<protein>
    <recommendedName>
        <fullName evidence="2">DUF4142 domain-containing protein</fullName>
    </recommendedName>
</protein>
<proteinExistence type="predicted"/>
<gene>
    <name evidence="3" type="ORF">PT85_13115</name>
</gene>
<sequence length="164" mass="18201">MKHPRLPVAGLSLLLTAASAWADMRAQDFVDKASAAGMAEIEAARLALEEGRSAEVKRFAERMIKDHTAANEDLKALASRKQLEVANAPDAMDKAKTMLLELREGENFDDAYARNQVNAHEQVVELFREASQSLDDRELQAFAKEKLPALEEHLEMARKLAGDQ</sequence>
<accession>A0A0B3BNJ3</accession>
<feature type="chain" id="PRO_5002082272" description="DUF4142 domain-containing protein" evidence="1">
    <location>
        <begin position="23"/>
        <end position="164"/>
    </location>
</feature>
<reference evidence="3 4" key="1">
    <citation type="submission" date="2014-11" db="EMBL/GenBank/DDBJ databases">
        <title>Genome sequence of Pseudomonas tuomuerensis JCM 14085.</title>
        <authorList>
            <person name="Shin S.-K."/>
            <person name="Yi H."/>
        </authorList>
    </citation>
    <scope>NUCLEOTIDE SEQUENCE [LARGE SCALE GENOMIC DNA]</scope>
    <source>
        <strain evidence="3 4">JCM 14085</strain>
    </source>
</reference>
<organism evidence="3 4">
    <name type="scientific">Pseudomonas flexibilis</name>
    <dbReference type="NCBI Taxonomy" id="706570"/>
    <lineage>
        <taxon>Bacteria</taxon>
        <taxon>Pseudomonadati</taxon>
        <taxon>Pseudomonadota</taxon>
        <taxon>Gammaproteobacteria</taxon>
        <taxon>Pseudomonadales</taxon>
        <taxon>Pseudomonadaceae</taxon>
        <taxon>Pseudomonas</taxon>
    </lineage>
</organism>
<feature type="signal peptide" evidence="1">
    <location>
        <begin position="1"/>
        <end position="22"/>
    </location>
</feature>
<comment type="caution">
    <text evidence="3">The sequence shown here is derived from an EMBL/GenBank/DDBJ whole genome shotgun (WGS) entry which is preliminary data.</text>
</comment>
<evidence type="ECO:0000259" key="2">
    <source>
        <dbReference type="Pfam" id="PF13628"/>
    </source>
</evidence>
<dbReference type="STRING" id="706570.PT85_13115"/>
<evidence type="ECO:0000313" key="4">
    <source>
        <dbReference type="Proteomes" id="UP000030980"/>
    </source>
</evidence>
<name>A0A0B3BNJ3_9PSED</name>
<dbReference type="PANTHER" id="PTHR38593">
    <property type="entry name" value="BLR2558 PROTEIN"/>
    <property type="match status" value="1"/>
</dbReference>
<dbReference type="EMBL" id="JTAK01000005">
    <property type="protein sequence ID" value="KHO64180.1"/>
    <property type="molecule type" value="Genomic_DNA"/>
</dbReference>
<feature type="domain" description="DUF4142" evidence="2">
    <location>
        <begin position="26"/>
        <end position="160"/>
    </location>
</feature>
<keyword evidence="1" id="KW-0732">Signal</keyword>
<dbReference type="OrthoDB" id="118677at2"/>
<dbReference type="PANTHER" id="PTHR38593:SF1">
    <property type="entry name" value="BLR2558 PROTEIN"/>
    <property type="match status" value="1"/>
</dbReference>
<dbReference type="AlphaFoldDB" id="A0A0B3BNJ3"/>
<evidence type="ECO:0000313" key="3">
    <source>
        <dbReference type="EMBL" id="KHO64180.1"/>
    </source>
</evidence>
<dbReference type="InterPro" id="IPR012347">
    <property type="entry name" value="Ferritin-like"/>
</dbReference>
<dbReference type="InterPro" id="IPR025419">
    <property type="entry name" value="DUF4142"/>
</dbReference>
<evidence type="ECO:0000256" key="1">
    <source>
        <dbReference type="SAM" id="SignalP"/>
    </source>
</evidence>